<proteinExistence type="predicted"/>
<evidence type="ECO:0000256" key="2">
    <source>
        <dbReference type="SAM" id="SignalP"/>
    </source>
</evidence>
<evidence type="ECO:0000256" key="1">
    <source>
        <dbReference type="SAM" id="MobiDB-lite"/>
    </source>
</evidence>
<feature type="compositionally biased region" description="Pro residues" evidence="1">
    <location>
        <begin position="251"/>
        <end position="272"/>
    </location>
</feature>
<dbReference type="PROSITE" id="PS51367">
    <property type="entry name" value="THAUMATIN_2"/>
    <property type="match status" value="1"/>
</dbReference>
<gene>
    <name evidence="3" type="ORF">CB5_LOCUS831</name>
</gene>
<dbReference type="PANTHER" id="PTHR31048">
    <property type="entry name" value="OS03G0233200 PROTEIN"/>
    <property type="match status" value="1"/>
</dbReference>
<organism evidence="3">
    <name type="scientific">Ananas comosus var. bracteatus</name>
    <name type="common">red pineapple</name>
    <dbReference type="NCBI Taxonomy" id="296719"/>
    <lineage>
        <taxon>Eukaryota</taxon>
        <taxon>Viridiplantae</taxon>
        <taxon>Streptophyta</taxon>
        <taxon>Embryophyta</taxon>
        <taxon>Tracheophyta</taxon>
        <taxon>Spermatophyta</taxon>
        <taxon>Magnoliopsida</taxon>
        <taxon>Liliopsida</taxon>
        <taxon>Poales</taxon>
        <taxon>Bromeliaceae</taxon>
        <taxon>Bromelioideae</taxon>
        <taxon>Ananas</taxon>
    </lineage>
</organism>
<dbReference type="InterPro" id="IPR001938">
    <property type="entry name" value="Thaumatin"/>
</dbReference>
<accession>A0A6V7NG94</accession>
<dbReference type="SUPFAM" id="SSF49870">
    <property type="entry name" value="Osmotin, thaumatin-like protein"/>
    <property type="match status" value="1"/>
</dbReference>
<dbReference type="SMART" id="SM00205">
    <property type="entry name" value="THN"/>
    <property type="match status" value="1"/>
</dbReference>
<evidence type="ECO:0000313" key="3">
    <source>
        <dbReference type="EMBL" id="CAD1817620.1"/>
    </source>
</evidence>
<name>A0A6V7NG94_ANACO</name>
<dbReference type="AlphaFoldDB" id="A0A6V7NG94"/>
<dbReference type="Pfam" id="PF00314">
    <property type="entry name" value="Thaumatin"/>
    <property type="match status" value="1"/>
</dbReference>
<evidence type="ECO:0008006" key="4">
    <source>
        <dbReference type="Google" id="ProtNLM"/>
    </source>
</evidence>
<feature type="compositionally biased region" description="Low complexity" evidence="1">
    <location>
        <begin position="115"/>
        <end position="124"/>
    </location>
</feature>
<dbReference type="Gene3D" id="2.60.110.10">
    <property type="entry name" value="Thaumatin"/>
    <property type="match status" value="1"/>
</dbReference>
<protein>
    <recommendedName>
        <fullName evidence="4">Osmotin-like protein</fullName>
    </recommendedName>
</protein>
<reference evidence="3" key="1">
    <citation type="submission" date="2020-07" db="EMBL/GenBank/DDBJ databases">
        <authorList>
            <person name="Lin J."/>
        </authorList>
    </citation>
    <scope>NUCLEOTIDE SEQUENCE</scope>
</reference>
<feature type="region of interest" description="Disordered" evidence="1">
    <location>
        <begin position="105"/>
        <end position="134"/>
    </location>
</feature>
<dbReference type="EMBL" id="LR862129">
    <property type="protein sequence ID" value="CAD1817620.1"/>
    <property type="molecule type" value="Genomic_DNA"/>
</dbReference>
<sequence>MTMASRSAEPAAKLFFLSLVACAAAALAAGAGAAGARAEYAAMTLTVVNNCPFTVWPAVAPSSGGEVVAGGGFELPTLSHRSFPAPARPWSGRIWARTACYPGPTAPSTAPPATAPAASSAPDSPANPPPPSSRVVIIMNNKKVTLHHGGERDQTSYGVSVVDGFNVGASVTPHEGRGVCPVLGCREDLTATCPGELQLRAPQGGGSGGGVLGCKSGCEAFGTDELCCRNMYASPAPAAPPTTPFSSSAPAPRPSPTPTTPPPSPTTAPPPASSRSSSATSFLLLPSFVSDSYRGLSQTLKLV</sequence>
<feature type="chain" id="PRO_5028369205" description="Osmotin-like protein" evidence="2">
    <location>
        <begin position="29"/>
        <end position="303"/>
    </location>
</feature>
<feature type="region of interest" description="Disordered" evidence="1">
    <location>
        <begin position="238"/>
        <end position="279"/>
    </location>
</feature>
<keyword evidence="2" id="KW-0732">Signal</keyword>
<feature type="signal peptide" evidence="2">
    <location>
        <begin position="1"/>
        <end position="28"/>
    </location>
</feature>
<dbReference type="InterPro" id="IPR037176">
    <property type="entry name" value="Osmotin/thaumatin-like_sf"/>
</dbReference>